<dbReference type="PANTHER" id="PTHR14221">
    <property type="entry name" value="WD REPEAT DOMAIN 44"/>
    <property type="match status" value="1"/>
</dbReference>
<evidence type="ECO:0000256" key="4">
    <source>
        <dbReference type="SAM" id="Phobius"/>
    </source>
</evidence>
<dbReference type="PROSITE" id="PS50294">
    <property type="entry name" value="WD_REPEATS_REGION"/>
    <property type="match status" value="3"/>
</dbReference>
<sequence length="790" mass="88958">MRVNRERTAKRFVPRAIRSGGSRIPNASRVRSICFVRLLSVHGRGNWGIYFLDYKSILLSFFYLFGLRRGIIANSFVIQEEGEDDEFFDSREDVSAVSDSCPGSPTKNDTLLEEKTIGCQLELWLKSPGNIKERRDKFMGWLQREFSCSFCRSPVPDAQTQVNDVWQGSNARASFSEAMEVNMVCKTTKFDESAAITAEEMEKIDKLRSHDEVSPNPVKTVDDFECFVESPSFIDRLLRRGASVSNKSGSSVKTKRLGWLRRLGAAVCTVDKEGDNDHLAFSDPDKSQVAGIERVKVMPYRKQTKELSAVYKRQDIKAHNGSILTMKFSPDGQYLASGGTDGIIRVWCVMECDRKDEISIHKADPLCVYFTVNHRAELTSVRTDDKKSKSKRISKSLDSACVVIPPDIFQLSEKPVHEFHGHQADVLDLSWSSNKYILSSSKDKTVRLWHVGSDNCLKVFCHIDYVTCVQFDPFDENHFISGSIDGKVRIWEISGCQVVDWVDARDIVTAICYRPNGKGVVVGTMAGNCRFYDASGNHLQMETQVSFQGKKKSPYKHITGFQFCPRDTQKLLVTSADSQIRIFNGIDVVTKYRGFRNASSQISAYFTADGQHIVSTSGNCYVHVWNNVNPDLPISKSCESIWSHERFLSDNASIAIPWHGLTSSNQISMTSEVFHLQQEHSSNPLQVPHTSEHDVKHTCGTNNTLCISSSGSFTLTREFFSGLATKSSATWPEEKIHLFSAAPRFSRSLYKFLKTSCLSSSHSWGQVIVTAGNDGWIRTYQNFGLPFHLR</sequence>
<evidence type="ECO:0000256" key="1">
    <source>
        <dbReference type="ARBA" id="ARBA00022574"/>
    </source>
</evidence>
<dbReference type="PRINTS" id="PR00320">
    <property type="entry name" value="GPROTEINBRPT"/>
</dbReference>
<keyword evidence="6" id="KW-1185">Reference proteome</keyword>
<dbReference type="SMART" id="SM00320">
    <property type="entry name" value="WD40"/>
    <property type="match status" value="7"/>
</dbReference>
<dbReference type="EMBL" id="JACMSC010000007">
    <property type="protein sequence ID" value="KAG6515649.1"/>
    <property type="molecule type" value="Genomic_DNA"/>
</dbReference>
<dbReference type="PANTHER" id="PTHR14221:SF0">
    <property type="entry name" value="WD REPEAT-CONTAINING PROTEIN 44"/>
    <property type="match status" value="1"/>
</dbReference>
<gene>
    <name evidence="5" type="ORF">ZIOFF_026078</name>
</gene>
<dbReference type="InterPro" id="IPR040324">
    <property type="entry name" value="WDR44/Dgr2"/>
</dbReference>
<keyword evidence="4" id="KW-0812">Transmembrane</keyword>
<feature type="repeat" description="WD" evidence="3">
    <location>
        <begin position="316"/>
        <end position="347"/>
    </location>
</feature>
<name>A0A8J5HDF1_ZINOF</name>
<dbReference type="InterPro" id="IPR020472">
    <property type="entry name" value="WD40_PAC1"/>
</dbReference>
<organism evidence="5 6">
    <name type="scientific">Zingiber officinale</name>
    <name type="common">Ginger</name>
    <name type="synonym">Amomum zingiber</name>
    <dbReference type="NCBI Taxonomy" id="94328"/>
    <lineage>
        <taxon>Eukaryota</taxon>
        <taxon>Viridiplantae</taxon>
        <taxon>Streptophyta</taxon>
        <taxon>Embryophyta</taxon>
        <taxon>Tracheophyta</taxon>
        <taxon>Spermatophyta</taxon>
        <taxon>Magnoliopsida</taxon>
        <taxon>Liliopsida</taxon>
        <taxon>Zingiberales</taxon>
        <taxon>Zingiberaceae</taxon>
        <taxon>Zingiber</taxon>
    </lineage>
</organism>
<evidence type="ECO:0000313" key="6">
    <source>
        <dbReference type="Proteomes" id="UP000734854"/>
    </source>
</evidence>
<dbReference type="PROSITE" id="PS50082">
    <property type="entry name" value="WD_REPEATS_2"/>
    <property type="match status" value="3"/>
</dbReference>
<feature type="transmembrane region" description="Helical" evidence="4">
    <location>
        <begin position="47"/>
        <end position="66"/>
    </location>
</feature>
<feature type="repeat" description="WD" evidence="3">
    <location>
        <begin position="459"/>
        <end position="494"/>
    </location>
</feature>
<evidence type="ECO:0000256" key="2">
    <source>
        <dbReference type="ARBA" id="ARBA00022737"/>
    </source>
</evidence>
<dbReference type="SUPFAM" id="SSF50978">
    <property type="entry name" value="WD40 repeat-like"/>
    <property type="match status" value="2"/>
</dbReference>
<comment type="caution">
    <text evidence="5">The sequence shown here is derived from an EMBL/GenBank/DDBJ whole genome shotgun (WGS) entry which is preliminary data.</text>
</comment>
<dbReference type="CDD" id="cd00200">
    <property type="entry name" value="WD40"/>
    <property type="match status" value="1"/>
</dbReference>
<keyword evidence="4" id="KW-1133">Transmembrane helix</keyword>
<dbReference type="InterPro" id="IPR015943">
    <property type="entry name" value="WD40/YVTN_repeat-like_dom_sf"/>
</dbReference>
<keyword evidence="2" id="KW-0677">Repeat</keyword>
<dbReference type="InterPro" id="IPR001680">
    <property type="entry name" value="WD40_rpt"/>
</dbReference>
<dbReference type="Gene3D" id="2.130.10.10">
    <property type="entry name" value="YVTN repeat-like/Quinoprotein amine dehydrogenase"/>
    <property type="match status" value="1"/>
</dbReference>
<dbReference type="Proteomes" id="UP000734854">
    <property type="component" value="Unassembled WGS sequence"/>
</dbReference>
<evidence type="ECO:0000256" key="3">
    <source>
        <dbReference type="PROSITE-ProRule" id="PRU00221"/>
    </source>
</evidence>
<reference evidence="5 6" key="1">
    <citation type="submission" date="2020-08" db="EMBL/GenBank/DDBJ databases">
        <title>Plant Genome Project.</title>
        <authorList>
            <person name="Zhang R.-G."/>
        </authorList>
    </citation>
    <scope>NUCLEOTIDE SEQUENCE [LARGE SCALE GENOMIC DNA]</scope>
    <source>
        <tissue evidence="5">Rhizome</tissue>
    </source>
</reference>
<keyword evidence="1 3" id="KW-0853">WD repeat</keyword>
<accession>A0A8J5HDF1</accession>
<protein>
    <submittedName>
        <fullName evidence="5">Uncharacterized protein</fullName>
    </submittedName>
</protein>
<proteinExistence type="predicted"/>
<dbReference type="AlphaFoldDB" id="A0A8J5HDF1"/>
<dbReference type="Pfam" id="PF00400">
    <property type="entry name" value="WD40"/>
    <property type="match status" value="3"/>
</dbReference>
<feature type="repeat" description="WD" evidence="3">
    <location>
        <begin position="419"/>
        <end position="459"/>
    </location>
</feature>
<evidence type="ECO:0000313" key="5">
    <source>
        <dbReference type="EMBL" id="KAG6515649.1"/>
    </source>
</evidence>
<dbReference type="InterPro" id="IPR036322">
    <property type="entry name" value="WD40_repeat_dom_sf"/>
</dbReference>
<keyword evidence="4" id="KW-0472">Membrane</keyword>